<evidence type="ECO:0000313" key="3">
    <source>
        <dbReference type="EMBL" id="MFC4331859.1"/>
    </source>
</evidence>
<name>A0ABV8TMA4_9ACTN</name>
<gene>
    <name evidence="3" type="ORF">ACFPC0_29630</name>
</gene>
<dbReference type="RefSeq" id="WP_381743318.1">
    <property type="nucleotide sequence ID" value="NZ_JBHSDP010000027.1"/>
</dbReference>
<evidence type="ECO:0000313" key="4">
    <source>
        <dbReference type="Proteomes" id="UP001595824"/>
    </source>
</evidence>
<organism evidence="3 4">
    <name type="scientific">Streptomyces andamanensis</name>
    <dbReference type="NCBI Taxonomy" id="1565035"/>
    <lineage>
        <taxon>Bacteria</taxon>
        <taxon>Bacillati</taxon>
        <taxon>Actinomycetota</taxon>
        <taxon>Actinomycetes</taxon>
        <taxon>Kitasatosporales</taxon>
        <taxon>Streptomycetaceae</taxon>
        <taxon>Streptomyces</taxon>
    </lineage>
</organism>
<sequence>MAPDNQHSAARIALLKAALAAVGVVFFLIALFRSAHWAYAVGAFFLITSATAGLWLRPRPHRPDDHTHEHNKHPPRPE</sequence>
<comment type="caution">
    <text evidence="3">The sequence shown here is derived from an EMBL/GenBank/DDBJ whole genome shotgun (WGS) entry which is preliminary data.</text>
</comment>
<keyword evidence="2" id="KW-0812">Transmembrane</keyword>
<keyword evidence="2" id="KW-1133">Transmembrane helix</keyword>
<reference evidence="4" key="1">
    <citation type="journal article" date="2019" name="Int. J. Syst. Evol. Microbiol.">
        <title>The Global Catalogue of Microorganisms (GCM) 10K type strain sequencing project: providing services to taxonomists for standard genome sequencing and annotation.</title>
        <authorList>
            <consortium name="The Broad Institute Genomics Platform"/>
            <consortium name="The Broad Institute Genome Sequencing Center for Infectious Disease"/>
            <person name="Wu L."/>
            <person name="Ma J."/>
        </authorList>
    </citation>
    <scope>NUCLEOTIDE SEQUENCE [LARGE SCALE GENOMIC DNA]</scope>
    <source>
        <strain evidence="4">PCU 347</strain>
    </source>
</reference>
<keyword evidence="4" id="KW-1185">Reference proteome</keyword>
<evidence type="ECO:0000256" key="2">
    <source>
        <dbReference type="SAM" id="Phobius"/>
    </source>
</evidence>
<feature type="transmembrane region" description="Helical" evidence="2">
    <location>
        <begin position="12"/>
        <end position="31"/>
    </location>
</feature>
<dbReference type="EMBL" id="JBHSDP010000027">
    <property type="protein sequence ID" value="MFC4331859.1"/>
    <property type="molecule type" value="Genomic_DNA"/>
</dbReference>
<feature type="transmembrane region" description="Helical" evidence="2">
    <location>
        <begin position="37"/>
        <end position="56"/>
    </location>
</feature>
<dbReference type="Proteomes" id="UP001595824">
    <property type="component" value="Unassembled WGS sequence"/>
</dbReference>
<feature type="compositionally biased region" description="Basic residues" evidence="1">
    <location>
        <begin position="69"/>
        <end position="78"/>
    </location>
</feature>
<accession>A0ABV8TMA4</accession>
<keyword evidence="2" id="KW-0472">Membrane</keyword>
<feature type="region of interest" description="Disordered" evidence="1">
    <location>
        <begin position="58"/>
        <end position="78"/>
    </location>
</feature>
<protein>
    <submittedName>
        <fullName evidence="3">Uncharacterized protein</fullName>
    </submittedName>
</protein>
<proteinExistence type="predicted"/>
<evidence type="ECO:0000256" key="1">
    <source>
        <dbReference type="SAM" id="MobiDB-lite"/>
    </source>
</evidence>